<comment type="similarity">
    <text evidence="2">Belongs to the RecX family.</text>
</comment>
<protein>
    <recommendedName>
        <fullName evidence="3">Regulatory protein RecX</fullName>
    </recommendedName>
</protein>
<evidence type="ECO:0000256" key="4">
    <source>
        <dbReference type="ARBA" id="ARBA00022490"/>
    </source>
</evidence>
<dbReference type="Proteomes" id="UP000241426">
    <property type="component" value="Unassembled WGS sequence"/>
</dbReference>
<evidence type="ECO:0000256" key="1">
    <source>
        <dbReference type="ARBA" id="ARBA00004496"/>
    </source>
</evidence>
<evidence type="ECO:0000313" key="5">
    <source>
        <dbReference type="EMBL" id="PSV00476.1"/>
    </source>
</evidence>
<evidence type="ECO:0000256" key="3">
    <source>
        <dbReference type="ARBA" id="ARBA00018111"/>
    </source>
</evidence>
<dbReference type="PANTHER" id="PTHR33602">
    <property type="entry name" value="REGULATORY PROTEIN RECX FAMILY PROTEIN"/>
    <property type="match status" value="1"/>
</dbReference>
<dbReference type="PANTHER" id="PTHR33602:SF1">
    <property type="entry name" value="REGULATORY PROTEIN RECX FAMILY PROTEIN"/>
    <property type="match status" value="1"/>
</dbReference>
<evidence type="ECO:0000256" key="2">
    <source>
        <dbReference type="ARBA" id="ARBA00009695"/>
    </source>
</evidence>
<dbReference type="GO" id="GO:0006282">
    <property type="term" value="P:regulation of DNA repair"/>
    <property type="evidence" value="ECO:0007669"/>
    <property type="project" value="InterPro"/>
</dbReference>
<dbReference type="InterPro" id="IPR036388">
    <property type="entry name" value="WH-like_DNA-bd_sf"/>
</dbReference>
<dbReference type="Gene3D" id="1.10.10.10">
    <property type="entry name" value="Winged helix-like DNA-binding domain superfamily/Winged helix DNA-binding domain"/>
    <property type="match status" value="1"/>
</dbReference>
<name>A0A2T3KLC8_9GAMM</name>
<sequence>MCDGGFENDGLYTDIKKKKFIKNNSNKNFDRPPKPRFKQVKTSDDLMNIAIYHLSIKDYLIVELRNKLNRNVAEFDGDKDTLVTSVIERLKDYRYLREDLEFGENFAYSAFSNEYGVGYVVAQLRKKGMRREDIDLAVEKTLADKCYDFNMSASNRLNGRYQDGFGETSKEKVVALLRKWGFSSSESRYAMDNHPSISDLRGKVEISGSKADLEKEVLKLAKKLKGSSVIRMELMRKKIPADNFDSLIARLELEGSIDFFEAAKDRLSKKRYDLNDRKGTASAYSFLASNGFSTEQIRYAIDELKK</sequence>
<dbReference type="EMBL" id="PYNF01000003">
    <property type="protein sequence ID" value="PSV00476.1"/>
    <property type="molecule type" value="Genomic_DNA"/>
</dbReference>
<dbReference type="GO" id="GO:0005737">
    <property type="term" value="C:cytoplasm"/>
    <property type="evidence" value="ECO:0007669"/>
    <property type="project" value="UniProtKB-SubCell"/>
</dbReference>
<comment type="subcellular location">
    <subcellularLocation>
        <location evidence="1">Cytoplasm</location>
    </subcellularLocation>
</comment>
<comment type="caution">
    <text evidence="5">The sequence shown here is derived from an EMBL/GenBank/DDBJ whole genome shotgun (WGS) entry which is preliminary data.</text>
</comment>
<organism evidence="5 6">
    <name type="scientific">Photobacterium kishitanii</name>
    <dbReference type="NCBI Taxonomy" id="318456"/>
    <lineage>
        <taxon>Bacteria</taxon>
        <taxon>Pseudomonadati</taxon>
        <taxon>Pseudomonadota</taxon>
        <taxon>Gammaproteobacteria</taxon>
        <taxon>Vibrionales</taxon>
        <taxon>Vibrionaceae</taxon>
        <taxon>Photobacterium</taxon>
    </lineage>
</organism>
<proteinExistence type="inferred from homology"/>
<keyword evidence="4" id="KW-0963">Cytoplasm</keyword>
<reference evidence="5 6" key="1">
    <citation type="submission" date="2018-01" db="EMBL/GenBank/DDBJ databases">
        <title>Whole genome sequencing of Histamine producing bacteria.</title>
        <authorList>
            <person name="Butler K."/>
        </authorList>
    </citation>
    <scope>NUCLEOTIDE SEQUENCE [LARGE SCALE GENOMIC DNA]</scope>
    <source>
        <strain evidence="5 6">FS-7.2</strain>
    </source>
</reference>
<gene>
    <name evidence="5" type="ORF">C9J27_04910</name>
</gene>
<dbReference type="InterPro" id="IPR003783">
    <property type="entry name" value="Regulatory_RecX"/>
</dbReference>
<evidence type="ECO:0000313" key="6">
    <source>
        <dbReference type="Proteomes" id="UP000241426"/>
    </source>
</evidence>
<dbReference type="RefSeq" id="WP_107289106.1">
    <property type="nucleotide sequence ID" value="NZ_PYNF01000003.1"/>
</dbReference>
<dbReference type="AlphaFoldDB" id="A0A2T3KLC8"/>
<accession>A0A2T3KLC8</accession>